<organism evidence="1 2">
    <name type="scientific">Candidatus Endolissoclinum faulkneri L2</name>
    <dbReference type="NCBI Taxonomy" id="1193729"/>
    <lineage>
        <taxon>Bacteria</taxon>
        <taxon>Pseudomonadati</taxon>
        <taxon>Pseudomonadota</taxon>
        <taxon>Alphaproteobacteria</taxon>
        <taxon>Rhodospirillales</taxon>
        <taxon>Rhodospirillaceae</taxon>
        <taxon>Candidatus Endolissoclinum</taxon>
    </lineage>
</organism>
<proteinExistence type="predicted"/>
<gene>
    <name evidence="1" type="ORF">A1OE_1012</name>
</gene>
<dbReference type="KEGG" id="thal:A1OE_1012"/>
<reference evidence="1 2" key="1">
    <citation type="journal article" date="2012" name="Proc. Natl. Acad. Sci. U.S.A.">
        <title>Genome streamlining and chemical defense in a coral reef symbiosis.</title>
        <authorList>
            <person name="Kwan J.C."/>
            <person name="Donia M.S."/>
            <person name="Han A.W."/>
            <person name="Hirose E."/>
            <person name="Haygood M.G."/>
            <person name="Schmidt E.W."/>
        </authorList>
    </citation>
    <scope>NUCLEOTIDE SEQUENCE [LARGE SCALE GENOMIC DNA]</scope>
    <source>
        <strain evidence="1 2">L2</strain>
    </source>
</reference>
<accession>K7ZD50</accession>
<evidence type="ECO:0000313" key="2">
    <source>
        <dbReference type="Proteomes" id="UP000010077"/>
    </source>
</evidence>
<protein>
    <submittedName>
        <fullName evidence="1">Uncharacterized protein</fullName>
    </submittedName>
</protein>
<dbReference type="HOGENOM" id="CLU_3248761_0_0_5"/>
<evidence type="ECO:0000313" key="1">
    <source>
        <dbReference type="EMBL" id="AFX99191.1"/>
    </source>
</evidence>
<name>K7ZD50_9PROT</name>
<dbReference type="AlphaFoldDB" id="K7ZD50"/>
<dbReference type="Proteomes" id="UP000010077">
    <property type="component" value="Chromosome"/>
</dbReference>
<dbReference type="EMBL" id="CP003539">
    <property type="protein sequence ID" value="AFX99191.1"/>
    <property type="molecule type" value="Genomic_DNA"/>
</dbReference>
<sequence length="42" mass="5040">MHKVLIDYFSYKIISKAFSIHSTSRFFTQRIFLSYTIILPLI</sequence>
<keyword evidence="2" id="KW-1185">Reference proteome</keyword>